<evidence type="ECO:0000313" key="20">
    <source>
        <dbReference type="EMBL" id="GBR75740.1"/>
    </source>
</evidence>
<evidence type="ECO:0000256" key="2">
    <source>
        <dbReference type="ARBA" id="ARBA00005967"/>
    </source>
</evidence>
<feature type="binding site" evidence="17">
    <location>
        <position position="14"/>
    </location>
    <ligand>
        <name>ATP</name>
        <dbReference type="ChEBI" id="CHEBI:30616"/>
    </ligand>
</feature>
<dbReference type="InterPro" id="IPR036945">
    <property type="entry name" value="DAGK_sf"/>
</dbReference>
<feature type="binding site" evidence="17">
    <location>
        <position position="26"/>
    </location>
    <ligand>
        <name>ATP</name>
        <dbReference type="ChEBI" id="CHEBI:30616"/>
    </ligand>
</feature>
<gene>
    <name evidence="20" type="primary">dgkA</name>
    <name evidence="20" type="ORF">NO2_0386</name>
</gene>
<evidence type="ECO:0000256" key="18">
    <source>
        <dbReference type="PIRSR" id="PIRSR600829-4"/>
    </source>
</evidence>
<keyword evidence="3" id="KW-1003">Cell membrane</keyword>
<dbReference type="GO" id="GO:0046872">
    <property type="term" value="F:metal ion binding"/>
    <property type="evidence" value="ECO:0007669"/>
    <property type="project" value="UniProtKB-KW"/>
</dbReference>
<feature type="transmembrane region" description="Helical" evidence="19">
    <location>
        <begin position="31"/>
        <end position="48"/>
    </location>
</feature>
<feature type="binding site" evidence="16">
    <location>
        <position position="7"/>
    </location>
    <ligand>
        <name>substrate</name>
    </ligand>
</feature>
<evidence type="ECO:0000256" key="1">
    <source>
        <dbReference type="ARBA" id="ARBA00004651"/>
    </source>
</evidence>
<evidence type="ECO:0000256" key="17">
    <source>
        <dbReference type="PIRSR" id="PIRSR600829-3"/>
    </source>
</evidence>
<keyword evidence="6 19" id="KW-0812">Transmembrane</keyword>
<comment type="cofactor">
    <cofactor evidence="18">
        <name>Mg(2+)</name>
        <dbReference type="ChEBI" id="CHEBI:18420"/>
    </cofactor>
    <text evidence="18">Mn(2+), Zn(2+), Cd(2+) and Co(2+) support activity to lesser extents.</text>
</comment>
<evidence type="ECO:0000256" key="9">
    <source>
        <dbReference type="ARBA" id="ARBA00022840"/>
    </source>
</evidence>
<feature type="binding site" evidence="18">
    <location>
        <position position="26"/>
    </location>
    <ligand>
        <name>a divalent metal cation</name>
        <dbReference type="ChEBI" id="CHEBI:60240"/>
    </ligand>
</feature>
<evidence type="ECO:0000256" key="3">
    <source>
        <dbReference type="ARBA" id="ARBA00022475"/>
    </source>
</evidence>
<dbReference type="Proteomes" id="UP000275925">
    <property type="component" value="Unassembled WGS sequence"/>
</dbReference>
<comment type="similarity">
    <text evidence="2">Belongs to the bacterial diacylglycerol kinase family.</text>
</comment>
<feature type="binding site" evidence="17">
    <location>
        <position position="74"/>
    </location>
    <ligand>
        <name>ATP</name>
        <dbReference type="ChEBI" id="CHEBI:30616"/>
    </ligand>
</feature>
<keyword evidence="10 19" id="KW-1133">Transmembrane helix</keyword>
<keyword evidence="4" id="KW-0444">Lipid biosynthesis</keyword>
<evidence type="ECO:0000256" key="19">
    <source>
        <dbReference type="SAM" id="Phobius"/>
    </source>
</evidence>
<evidence type="ECO:0000256" key="15">
    <source>
        <dbReference type="PIRSR" id="PIRSR600829-1"/>
    </source>
</evidence>
<evidence type="ECO:0000256" key="13">
    <source>
        <dbReference type="ARBA" id="ARBA00023209"/>
    </source>
</evidence>
<evidence type="ECO:0000256" key="4">
    <source>
        <dbReference type="ARBA" id="ARBA00022516"/>
    </source>
</evidence>
<keyword evidence="12 19" id="KW-0472">Membrane</keyword>
<dbReference type="EMBL" id="BGZO01000007">
    <property type="protein sequence ID" value="GBR75740.1"/>
    <property type="molecule type" value="Genomic_DNA"/>
</dbReference>
<evidence type="ECO:0000256" key="5">
    <source>
        <dbReference type="ARBA" id="ARBA00022679"/>
    </source>
</evidence>
<feature type="transmembrane region" description="Helical" evidence="19">
    <location>
        <begin position="94"/>
        <end position="115"/>
    </location>
</feature>
<feature type="binding site" evidence="17">
    <location>
        <begin position="92"/>
        <end position="93"/>
    </location>
    <ligand>
        <name>ATP</name>
        <dbReference type="ChEBI" id="CHEBI:30616"/>
    </ligand>
</feature>
<comment type="caution">
    <text evidence="20">The sequence shown here is derived from an EMBL/GenBank/DDBJ whole genome shotgun (WGS) entry which is preliminary data.</text>
</comment>
<dbReference type="Gene3D" id="1.10.287.3610">
    <property type="match status" value="1"/>
</dbReference>
<evidence type="ECO:0000256" key="16">
    <source>
        <dbReference type="PIRSR" id="PIRSR600829-2"/>
    </source>
</evidence>
<evidence type="ECO:0000256" key="10">
    <source>
        <dbReference type="ARBA" id="ARBA00022989"/>
    </source>
</evidence>
<reference evidence="20 21" key="1">
    <citation type="journal article" date="2019" name="ISME J.">
        <title>Genome analyses of uncultured TG2/ZB3 bacteria in 'Margulisbacteria' specifically attached to ectosymbiotic spirochetes of protists in the termite gut.</title>
        <authorList>
            <person name="Utami Y.D."/>
            <person name="Kuwahara H."/>
            <person name="Igai K."/>
            <person name="Murakami T."/>
            <person name="Sugaya K."/>
            <person name="Morikawa T."/>
            <person name="Nagura Y."/>
            <person name="Yuki M."/>
            <person name="Deevong P."/>
            <person name="Inoue T."/>
            <person name="Kihara K."/>
            <person name="Lo N."/>
            <person name="Yamada A."/>
            <person name="Ohkuma M."/>
            <person name="Hongoh Y."/>
        </authorList>
    </citation>
    <scope>NUCLEOTIDE SEQUENCE [LARGE SCALE GENOMIC DNA]</scope>
    <source>
        <strain evidence="20">NkOx7-02</strain>
    </source>
</reference>
<evidence type="ECO:0000256" key="11">
    <source>
        <dbReference type="ARBA" id="ARBA00023098"/>
    </source>
</evidence>
<keyword evidence="18" id="KW-0460">Magnesium</keyword>
<dbReference type="PANTHER" id="PTHR34299:SF1">
    <property type="entry name" value="DIACYLGLYCEROL KINASE"/>
    <property type="match status" value="1"/>
</dbReference>
<dbReference type="InterPro" id="IPR033717">
    <property type="entry name" value="UDPK"/>
</dbReference>
<keyword evidence="5" id="KW-0808">Transferase</keyword>
<keyword evidence="21" id="KW-1185">Reference proteome</keyword>
<feature type="binding site" evidence="17">
    <location>
        <position position="7"/>
    </location>
    <ligand>
        <name>ATP</name>
        <dbReference type="ChEBI" id="CHEBI:30616"/>
    </ligand>
</feature>
<keyword evidence="7 17" id="KW-0547">Nucleotide-binding</keyword>
<proteinExistence type="inferred from homology"/>
<feature type="binding site" evidence="18">
    <location>
        <position position="74"/>
    </location>
    <ligand>
        <name>a divalent metal cation</name>
        <dbReference type="ChEBI" id="CHEBI:60240"/>
    </ligand>
</feature>
<feature type="binding site" evidence="16">
    <location>
        <position position="67"/>
    </location>
    <ligand>
        <name>substrate</name>
    </ligand>
</feature>
<keyword evidence="18" id="KW-0479">Metal-binding</keyword>
<dbReference type="Pfam" id="PF01219">
    <property type="entry name" value="DAGK_prokar"/>
    <property type="match status" value="1"/>
</dbReference>
<evidence type="ECO:0000256" key="6">
    <source>
        <dbReference type="ARBA" id="ARBA00022692"/>
    </source>
</evidence>
<name>A0A388THG0_9BACT</name>
<protein>
    <submittedName>
        <fullName evidence="20">Diacylglycerol kinase</fullName>
    </submittedName>
</protein>
<evidence type="ECO:0000256" key="14">
    <source>
        <dbReference type="ARBA" id="ARBA00023264"/>
    </source>
</evidence>
<evidence type="ECO:0000256" key="8">
    <source>
        <dbReference type="ARBA" id="ARBA00022777"/>
    </source>
</evidence>
<dbReference type="PANTHER" id="PTHR34299">
    <property type="entry name" value="DIACYLGLYCEROL KINASE"/>
    <property type="match status" value="1"/>
</dbReference>
<dbReference type="GO" id="GO:0005886">
    <property type="term" value="C:plasma membrane"/>
    <property type="evidence" value="ECO:0007669"/>
    <property type="project" value="UniProtKB-SubCell"/>
</dbReference>
<feature type="active site" description="Proton acceptor" evidence="15">
    <location>
        <position position="67"/>
    </location>
</feature>
<keyword evidence="8 20" id="KW-0418">Kinase</keyword>
<dbReference type="GO" id="GO:0005524">
    <property type="term" value="F:ATP binding"/>
    <property type="evidence" value="ECO:0007669"/>
    <property type="project" value="UniProtKB-KW"/>
</dbReference>
<dbReference type="InterPro" id="IPR000829">
    <property type="entry name" value="DAGK"/>
</dbReference>
<dbReference type="CDD" id="cd14265">
    <property type="entry name" value="UDPK_IM_like"/>
    <property type="match status" value="1"/>
</dbReference>
<evidence type="ECO:0000256" key="7">
    <source>
        <dbReference type="ARBA" id="ARBA00022741"/>
    </source>
</evidence>
<evidence type="ECO:0000313" key="21">
    <source>
        <dbReference type="Proteomes" id="UP000275925"/>
    </source>
</evidence>
<feature type="transmembrane region" description="Helical" evidence="19">
    <location>
        <begin position="54"/>
        <end position="73"/>
    </location>
</feature>
<keyword evidence="14" id="KW-1208">Phospholipid metabolism</keyword>
<sequence>MKFHNLRLVLSFVYALRGIGRAVKYEANMRVHLVAGALALVGAAFLKIMPYEWLILFLTITLVIFAELINTALEANVDLVTKESRPEARLAKDVAAGAVLFASANAVVVGLVIFVPKIFPGVF</sequence>
<keyword evidence="9 17" id="KW-0067">ATP-binding</keyword>
<accession>A0A388THG0</accession>
<evidence type="ECO:0000256" key="12">
    <source>
        <dbReference type="ARBA" id="ARBA00023136"/>
    </source>
</evidence>
<dbReference type="GO" id="GO:0008654">
    <property type="term" value="P:phospholipid biosynthetic process"/>
    <property type="evidence" value="ECO:0007669"/>
    <property type="project" value="UniProtKB-KW"/>
</dbReference>
<keyword evidence="11" id="KW-0443">Lipid metabolism</keyword>
<dbReference type="GO" id="GO:0016301">
    <property type="term" value="F:kinase activity"/>
    <property type="evidence" value="ECO:0007669"/>
    <property type="project" value="UniProtKB-KW"/>
</dbReference>
<keyword evidence="13" id="KW-0594">Phospholipid biosynthesis</keyword>
<dbReference type="PROSITE" id="PS01069">
    <property type="entry name" value="DAGK_PROKAR"/>
    <property type="match status" value="1"/>
</dbReference>
<comment type="subcellular location">
    <subcellularLocation>
        <location evidence="1">Cell membrane</location>
        <topology evidence="1">Multi-pass membrane protein</topology>
    </subcellularLocation>
</comment>
<dbReference type="AlphaFoldDB" id="A0A388THG0"/>
<organism evidence="20 21">
    <name type="scientific">Candidatus Termititenax persephonae</name>
    <dbReference type="NCBI Taxonomy" id="2218525"/>
    <lineage>
        <taxon>Bacteria</taxon>
        <taxon>Bacillati</taxon>
        <taxon>Candidatus Margulisiibacteriota</taxon>
        <taxon>Candidatus Termititenacia</taxon>
        <taxon>Candidatus Termititenacales</taxon>
        <taxon>Candidatus Termititenacaceae</taxon>
        <taxon>Candidatus Termititenax</taxon>
    </lineage>
</organism>